<evidence type="ECO:0000256" key="6">
    <source>
        <dbReference type="ARBA" id="ARBA00022723"/>
    </source>
</evidence>
<feature type="domain" description="CMP/dCMP-type deaminase" evidence="13">
    <location>
        <begin position="11"/>
        <end position="137"/>
    </location>
</feature>
<evidence type="ECO:0000256" key="11">
    <source>
        <dbReference type="ARBA" id="ARBA00049558"/>
    </source>
</evidence>
<evidence type="ECO:0000256" key="8">
    <source>
        <dbReference type="ARBA" id="ARBA00022833"/>
    </source>
</evidence>
<organism evidence="14 15">
    <name type="scientific">Fluctibacter corallii</name>
    <dbReference type="NCBI Taxonomy" id="2984329"/>
    <lineage>
        <taxon>Bacteria</taxon>
        <taxon>Pseudomonadati</taxon>
        <taxon>Pseudomonadota</taxon>
        <taxon>Gammaproteobacteria</taxon>
        <taxon>Alteromonadales</taxon>
        <taxon>Alteromonadaceae</taxon>
        <taxon>Fluctibacter</taxon>
    </lineage>
</organism>
<dbReference type="SUPFAM" id="SSF53927">
    <property type="entry name" value="Cytidine deaminase-like"/>
    <property type="match status" value="1"/>
</dbReference>
<evidence type="ECO:0000256" key="1">
    <source>
        <dbReference type="ARBA" id="ARBA00001947"/>
    </source>
</evidence>
<name>A0ABT3A6I5_9ALTE</name>
<comment type="caution">
    <text evidence="14">The sequence shown here is derived from an EMBL/GenBank/DDBJ whole genome shotgun (WGS) entry which is preliminary data.</text>
</comment>
<dbReference type="PROSITE" id="PS51747">
    <property type="entry name" value="CYT_DCMP_DEAMINASES_2"/>
    <property type="match status" value="1"/>
</dbReference>
<evidence type="ECO:0000313" key="15">
    <source>
        <dbReference type="Proteomes" id="UP001652504"/>
    </source>
</evidence>
<comment type="similarity">
    <text evidence="3 12">Belongs to the cytidine and deoxycytidylate deaminase family.</text>
</comment>
<evidence type="ECO:0000256" key="12">
    <source>
        <dbReference type="RuleBase" id="RU364006"/>
    </source>
</evidence>
<dbReference type="PROSITE" id="PS00903">
    <property type="entry name" value="CYT_DCMP_DEAMINASES_1"/>
    <property type="match status" value="1"/>
</dbReference>
<dbReference type="InterPro" id="IPR050202">
    <property type="entry name" value="Cyt/Deoxycyt_deaminase"/>
</dbReference>
<dbReference type="Gene3D" id="3.40.140.10">
    <property type="entry name" value="Cytidine Deaminase, domain 2"/>
    <property type="match status" value="1"/>
</dbReference>
<comment type="catalytic activity">
    <reaction evidence="10 12">
        <text>2'-deoxycytidine + H2O + H(+) = 2'-deoxyuridine + NH4(+)</text>
        <dbReference type="Rhea" id="RHEA:13433"/>
        <dbReference type="ChEBI" id="CHEBI:15377"/>
        <dbReference type="ChEBI" id="CHEBI:15378"/>
        <dbReference type="ChEBI" id="CHEBI:15698"/>
        <dbReference type="ChEBI" id="CHEBI:16450"/>
        <dbReference type="ChEBI" id="CHEBI:28938"/>
        <dbReference type="EC" id="3.5.4.5"/>
    </reaction>
</comment>
<evidence type="ECO:0000256" key="9">
    <source>
        <dbReference type="ARBA" id="ARBA00032005"/>
    </source>
</evidence>
<dbReference type="NCBIfam" id="TIGR01354">
    <property type="entry name" value="cyt_deam_tetra"/>
    <property type="match status" value="1"/>
</dbReference>
<keyword evidence="15" id="KW-1185">Reference proteome</keyword>
<comment type="function">
    <text evidence="2 12">This enzyme scavenges exogenous and endogenous cytidine and 2'-deoxycytidine for UMP synthesis.</text>
</comment>
<comment type="cofactor">
    <cofactor evidence="1 12">
        <name>Zn(2+)</name>
        <dbReference type="ChEBI" id="CHEBI:29105"/>
    </cofactor>
</comment>
<accession>A0ABT3A6I5</accession>
<evidence type="ECO:0000259" key="13">
    <source>
        <dbReference type="PROSITE" id="PS51747"/>
    </source>
</evidence>
<dbReference type="EMBL" id="JAOWKX010000002">
    <property type="protein sequence ID" value="MCV2883897.1"/>
    <property type="molecule type" value="Genomic_DNA"/>
</dbReference>
<sequence>MNNPEQRVLDKQTQHLLDAALAAQKNSYSPYSNFKVGAAILANDNTTYHGCNVENASYPLGQCAEAGAISSMVASGATKIEQVLIASPNNAFCPPCGGCRQKIKEFASESTLVHMATQDGQIKTVPFKDLLPLAFEL</sequence>
<dbReference type="InterPro" id="IPR016193">
    <property type="entry name" value="Cytidine_deaminase-like"/>
</dbReference>
<dbReference type="CDD" id="cd01283">
    <property type="entry name" value="cytidine_deaminase"/>
    <property type="match status" value="1"/>
</dbReference>
<dbReference type="EC" id="3.5.4.5" evidence="4 12"/>
<reference evidence="14 15" key="1">
    <citation type="submission" date="2022-10" db="EMBL/GenBank/DDBJ databases">
        <title>Aestuariibacter sp. AA17 isolated from Montipora capitata coral fragment.</title>
        <authorList>
            <person name="Emsley S.A."/>
            <person name="Pfannmuller K.M."/>
            <person name="Loughran R.M."/>
            <person name="Shlafstein M."/>
            <person name="Papke E."/>
            <person name="Saw J.H."/>
            <person name="Ushijima B."/>
            <person name="Videau P."/>
        </authorList>
    </citation>
    <scope>NUCLEOTIDE SEQUENCE [LARGE SCALE GENOMIC DNA]</scope>
    <source>
        <strain evidence="14 15">AA17</strain>
    </source>
</reference>
<dbReference type="InterPro" id="IPR006262">
    <property type="entry name" value="Cyt_deam_tetra"/>
</dbReference>
<keyword evidence="6 12" id="KW-0479">Metal-binding</keyword>
<dbReference type="InterPro" id="IPR016192">
    <property type="entry name" value="APOBEC/CMP_deaminase_Zn-bd"/>
</dbReference>
<proteinExistence type="inferred from homology"/>
<evidence type="ECO:0000256" key="3">
    <source>
        <dbReference type="ARBA" id="ARBA00006576"/>
    </source>
</evidence>
<dbReference type="PANTHER" id="PTHR11644">
    <property type="entry name" value="CYTIDINE DEAMINASE"/>
    <property type="match status" value="1"/>
</dbReference>
<comment type="catalytic activity">
    <reaction evidence="11 12">
        <text>cytidine + H2O + H(+) = uridine + NH4(+)</text>
        <dbReference type="Rhea" id="RHEA:16069"/>
        <dbReference type="ChEBI" id="CHEBI:15377"/>
        <dbReference type="ChEBI" id="CHEBI:15378"/>
        <dbReference type="ChEBI" id="CHEBI:16704"/>
        <dbReference type="ChEBI" id="CHEBI:17562"/>
        <dbReference type="ChEBI" id="CHEBI:28938"/>
        <dbReference type="EC" id="3.5.4.5"/>
    </reaction>
</comment>
<dbReference type="InterPro" id="IPR002125">
    <property type="entry name" value="CMP_dCMP_dom"/>
</dbReference>
<dbReference type="GO" id="GO:0004126">
    <property type="term" value="F:cytidine deaminase activity"/>
    <property type="evidence" value="ECO:0007669"/>
    <property type="project" value="UniProtKB-EC"/>
</dbReference>
<dbReference type="PANTHER" id="PTHR11644:SF2">
    <property type="entry name" value="CYTIDINE DEAMINASE"/>
    <property type="match status" value="1"/>
</dbReference>
<gene>
    <name evidence="14" type="primary">cdd</name>
    <name evidence="14" type="ORF">OE749_04230</name>
</gene>
<protein>
    <recommendedName>
        <fullName evidence="5 12">Cytidine deaminase</fullName>
        <ecNumber evidence="4 12">3.5.4.5</ecNumber>
    </recommendedName>
    <alternativeName>
        <fullName evidence="9 12">Cytidine aminohydrolase</fullName>
    </alternativeName>
</protein>
<dbReference type="Proteomes" id="UP001652504">
    <property type="component" value="Unassembled WGS sequence"/>
</dbReference>
<dbReference type="Pfam" id="PF00383">
    <property type="entry name" value="dCMP_cyt_deam_1"/>
    <property type="match status" value="1"/>
</dbReference>
<evidence type="ECO:0000313" key="14">
    <source>
        <dbReference type="EMBL" id="MCV2883897.1"/>
    </source>
</evidence>
<dbReference type="NCBIfam" id="NF004064">
    <property type="entry name" value="PRK05578.1"/>
    <property type="match status" value="1"/>
</dbReference>
<evidence type="ECO:0000256" key="7">
    <source>
        <dbReference type="ARBA" id="ARBA00022801"/>
    </source>
</evidence>
<evidence type="ECO:0000256" key="4">
    <source>
        <dbReference type="ARBA" id="ARBA00012783"/>
    </source>
</evidence>
<evidence type="ECO:0000256" key="2">
    <source>
        <dbReference type="ARBA" id="ARBA00003949"/>
    </source>
</evidence>
<evidence type="ECO:0000256" key="10">
    <source>
        <dbReference type="ARBA" id="ARBA00049252"/>
    </source>
</evidence>
<keyword evidence="8 12" id="KW-0862">Zinc</keyword>
<keyword evidence="7 12" id="KW-0378">Hydrolase</keyword>
<evidence type="ECO:0000256" key="5">
    <source>
        <dbReference type="ARBA" id="ARBA00018266"/>
    </source>
</evidence>